<dbReference type="InterPro" id="IPR038062">
    <property type="entry name" value="ScdA-like_N_sf"/>
</dbReference>
<keyword evidence="3" id="KW-1185">Reference proteome</keyword>
<reference evidence="2 3" key="1">
    <citation type="submission" date="2016-10" db="EMBL/GenBank/DDBJ databases">
        <authorList>
            <person name="de Groot N.N."/>
        </authorList>
    </citation>
    <scope>NUCLEOTIDE SEQUENCE [LARGE SCALE GENOMIC DNA]</scope>
    <source>
        <strain evidence="2 3">ATCC BAA-466</strain>
    </source>
</reference>
<accession>A0A1G7QLK1</accession>
<evidence type="ECO:0000313" key="2">
    <source>
        <dbReference type="EMBL" id="SDF99386.1"/>
    </source>
</evidence>
<evidence type="ECO:0000259" key="1">
    <source>
        <dbReference type="Pfam" id="PF08984"/>
    </source>
</evidence>
<organism evidence="2 3">
    <name type="scientific">Facklamia miroungae</name>
    <dbReference type="NCBI Taxonomy" id="120956"/>
    <lineage>
        <taxon>Bacteria</taxon>
        <taxon>Bacillati</taxon>
        <taxon>Bacillota</taxon>
        <taxon>Bacilli</taxon>
        <taxon>Lactobacillales</taxon>
        <taxon>Aerococcaceae</taxon>
        <taxon>Facklamia</taxon>
    </lineage>
</organism>
<dbReference type="Proteomes" id="UP000199708">
    <property type="component" value="Unassembled WGS sequence"/>
</dbReference>
<dbReference type="Gene3D" id="1.10.3910.10">
    <property type="entry name" value="SP0561-like"/>
    <property type="match status" value="1"/>
</dbReference>
<dbReference type="AlphaFoldDB" id="A0A1G7QLK1"/>
<evidence type="ECO:0000313" key="3">
    <source>
        <dbReference type="Proteomes" id="UP000199708"/>
    </source>
</evidence>
<gene>
    <name evidence="2" type="ORF">SAMN05421791_102134</name>
</gene>
<name>A0A1G7QLK1_9LACT</name>
<dbReference type="STRING" id="120956.SAMN05421791_102134"/>
<dbReference type="OrthoDB" id="411397at2"/>
<dbReference type="Pfam" id="PF08984">
    <property type="entry name" value="DUF1858"/>
    <property type="match status" value="1"/>
</dbReference>
<dbReference type="SUPFAM" id="SSF140683">
    <property type="entry name" value="SP0561-like"/>
    <property type="match status" value="1"/>
</dbReference>
<feature type="domain" description="DUF1858" evidence="1">
    <location>
        <begin position="8"/>
        <end position="63"/>
    </location>
</feature>
<sequence>MNNQVNISQPVSQAVEGRPDLLNLLVEIGFTPLANPKMLATVGRLTSIKKGAKLINVPIDSIIQKLQWNGYEVIDTEEE</sequence>
<proteinExistence type="predicted"/>
<dbReference type="EMBL" id="FNCK01000002">
    <property type="protein sequence ID" value="SDF99386.1"/>
    <property type="molecule type" value="Genomic_DNA"/>
</dbReference>
<dbReference type="RefSeq" id="WP_090289222.1">
    <property type="nucleotide sequence ID" value="NZ_FNCK01000002.1"/>
</dbReference>
<protein>
    <recommendedName>
        <fullName evidence="1">DUF1858 domain-containing protein</fullName>
    </recommendedName>
</protein>
<dbReference type="InterPro" id="IPR015077">
    <property type="entry name" value="DUF1858"/>
</dbReference>